<dbReference type="PANTHER" id="PTHR36182:SF2">
    <property type="entry name" value="LYTIC POLYSACCHARIDE MONOOXYGENASE"/>
    <property type="match status" value="1"/>
</dbReference>
<feature type="chain" id="PRO_5007895204" description="Chitin-binding, domain 3" evidence="2">
    <location>
        <begin position="22"/>
        <end position="466"/>
    </location>
</feature>
<evidence type="ECO:0000256" key="1">
    <source>
        <dbReference type="SAM" id="MobiDB-lite"/>
    </source>
</evidence>
<gene>
    <name evidence="3" type="ORF">SPI_00478</name>
</gene>
<feature type="compositionally biased region" description="Polar residues" evidence="1">
    <location>
        <begin position="226"/>
        <end position="236"/>
    </location>
</feature>
<proteinExistence type="predicted"/>
<dbReference type="OrthoDB" id="2342176at2759"/>
<dbReference type="AlphaFoldDB" id="A0A168A5R7"/>
<feature type="compositionally biased region" description="Low complexity" evidence="1">
    <location>
        <begin position="358"/>
        <end position="388"/>
    </location>
</feature>
<dbReference type="PANTHER" id="PTHR36182">
    <property type="entry name" value="PROTEIN, PUTATIVE (AFU_ORTHOLOGUE AFUA_6G10930)-RELATED"/>
    <property type="match status" value="1"/>
</dbReference>
<comment type="caution">
    <text evidence="3">The sequence shown here is derived from an EMBL/GenBank/DDBJ whole genome shotgun (WGS) entry which is preliminary data.</text>
</comment>
<evidence type="ECO:0000256" key="2">
    <source>
        <dbReference type="SAM" id="SignalP"/>
    </source>
</evidence>
<keyword evidence="4" id="KW-1185">Reference proteome</keyword>
<name>A0A168A5R7_9HYPO</name>
<protein>
    <recommendedName>
        <fullName evidence="5">Chitin-binding, domain 3</fullName>
    </recommendedName>
</protein>
<evidence type="ECO:0008006" key="5">
    <source>
        <dbReference type="Google" id="ProtNLM"/>
    </source>
</evidence>
<dbReference type="STRING" id="1081102.A0A168A5R7"/>
<evidence type="ECO:0000313" key="3">
    <source>
        <dbReference type="EMBL" id="OAA68283.1"/>
    </source>
</evidence>
<feature type="compositionally biased region" description="Gly residues" evidence="1">
    <location>
        <begin position="295"/>
        <end position="310"/>
    </location>
</feature>
<keyword evidence="2" id="KW-0732">Signal</keyword>
<dbReference type="Gene3D" id="2.70.50.70">
    <property type="match status" value="1"/>
</dbReference>
<feature type="compositionally biased region" description="Low complexity" evidence="1">
    <location>
        <begin position="250"/>
        <end position="263"/>
    </location>
</feature>
<feature type="compositionally biased region" description="Low complexity" evidence="1">
    <location>
        <begin position="271"/>
        <end position="294"/>
    </location>
</feature>
<accession>A0A168A5R7</accession>
<reference evidence="3 4" key="1">
    <citation type="journal article" date="2016" name="Genome Biol. Evol.">
        <title>Divergent and convergent evolution of fungal pathogenicity.</title>
        <authorList>
            <person name="Shang Y."/>
            <person name="Xiao G."/>
            <person name="Zheng P."/>
            <person name="Cen K."/>
            <person name="Zhan S."/>
            <person name="Wang C."/>
        </authorList>
    </citation>
    <scope>NUCLEOTIDE SEQUENCE [LARGE SCALE GENOMIC DNA]</scope>
    <source>
        <strain evidence="3 4">RCEF 264</strain>
    </source>
</reference>
<dbReference type="Proteomes" id="UP000076874">
    <property type="component" value="Unassembled WGS sequence"/>
</dbReference>
<organism evidence="3 4">
    <name type="scientific">Niveomyces insectorum RCEF 264</name>
    <dbReference type="NCBI Taxonomy" id="1081102"/>
    <lineage>
        <taxon>Eukaryota</taxon>
        <taxon>Fungi</taxon>
        <taxon>Dikarya</taxon>
        <taxon>Ascomycota</taxon>
        <taxon>Pezizomycotina</taxon>
        <taxon>Sordariomycetes</taxon>
        <taxon>Hypocreomycetidae</taxon>
        <taxon>Hypocreales</taxon>
        <taxon>Cordycipitaceae</taxon>
        <taxon>Niveomyces</taxon>
    </lineage>
</organism>
<feature type="region of interest" description="Disordered" evidence="1">
    <location>
        <begin position="211"/>
        <end position="399"/>
    </location>
</feature>
<evidence type="ECO:0000313" key="4">
    <source>
        <dbReference type="Proteomes" id="UP000076874"/>
    </source>
</evidence>
<sequence length="466" mass="45931">MVAHAALVAIVALLSASTARAHMTLASPVPFGDPTTSPLDSSGANYPCQIVGSPATFYSSTAAAAGNNTMAVGEPQTLSFHGSAVHGGGSCQLALTTDAQPSPSTTWQVILSLEGGCPTTDGSGPSTYQYSIPDSIKPGKYVFAWTWISKLSGAPEYYMNCAPITVTAGSKKKRQPSLDGGDEPLTARDAAAALPNLFVANLASINSCKTTTGTDPLYPDPGPNVQKPSKMSTNFQAPAGTNCFPLGATGSSSSSSGSSSGSSSSGGCGSNCGSDSGNSTTTVGSSSGNSTDEGAGTGANGGGSGGGGGVFATATTPAAAAAPTPDNSTTPATGNTTDTDPMTMTTTAAAPPPPPPAEETTPAAQTTPAAPAQATTPAASSGTTSSGSSGAGLSGACTDEGTFNCVGGSSYQQCASGAWTALQPMPAGTTCQEGESATLWARDDDYDDDTTAVVAKMKRGRRFRRA</sequence>
<feature type="signal peptide" evidence="2">
    <location>
        <begin position="1"/>
        <end position="21"/>
    </location>
</feature>
<feature type="compositionally biased region" description="Low complexity" evidence="1">
    <location>
        <begin position="311"/>
        <end position="349"/>
    </location>
</feature>
<dbReference type="EMBL" id="AZHD01000001">
    <property type="protein sequence ID" value="OAA68283.1"/>
    <property type="molecule type" value="Genomic_DNA"/>
</dbReference>